<feature type="transmembrane region" description="Helical" evidence="1">
    <location>
        <begin position="456"/>
        <end position="474"/>
    </location>
</feature>
<feature type="transmembrane region" description="Helical" evidence="1">
    <location>
        <begin position="115"/>
        <end position="131"/>
    </location>
</feature>
<feature type="transmembrane region" description="Helical" evidence="1">
    <location>
        <begin position="87"/>
        <end position="108"/>
    </location>
</feature>
<evidence type="ECO:0000313" key="3">
    <source>
        <dbReference type="EMBL" id="VAW52948.1"/>
    </source>
</evidence>
<sequence>MHTGLLKQINLYYFALLAFAVIGIYARFKGIATWPISEDEYHTVASINNVLEHGLPYFDCGGFYSRGILYQYLLAFLSYTFGGDQIFLYRTANALISLLALPAIYMLAKKLSGKEAAILAVIFYMVSIWEVEYARLIRMYIPFQVMFIWYIYTLYKVTIENDLGKLKYLLILSTVSVFVFEEGILLTVINLAVLAFINVNNYKRKIVWVYALFALAIPVAALIYLQIDFRHMDVQNYLPIDAIIPEYSARKNTLGPLLLPTLLLPHIINHEYWFGAWSILGAFTLAGLAFTTRFYKSWLIFISASCVAVFAALNLFTLAILSVATFYLLSWLKSERSLKTFYLYLFLTGSAYCLLWLSFMLNTDTLSTIFNAAAEGNLKKALVVLLKYPNFYDKIIYQWFGGMPVFTTLTAIIISMGIALDVLKKREINIFINQTLIVLLLISTMVAISLQPYHSSRYTFLLHPIVIILLVYYLHKIIYLINFKKYNNIVLLAIASCLLFISDDHVFNYLTNIDSKKINFKIGFTPARKFHLRNRMDFESPADYINANRAPSDLTVTTIRPVSYYLNKLDYYYITPEDFEFSGVSACNGEKELWTNASLLYSDDMLKNLLSNRDQTIWLTMRSAAFPYPSSMEKQFHKAHKSKLVYLSIDDSIAVYRFEKL</sequence>
<evidence type="ECO:0000259" key="2">
    <source>
        <dbReference type="Pfam" id="PF13231"/>
    </source>
</evidence>
<protein>
    <recommendedName>
        <fullName evidence="2">Glycosyltransferase RgtA/B/C/D-like domain-containing protein</fullName>
    </recommendedName>
</protein>
<feature type="transmembrane region" description="Helical" evidence="1">
    <location>
        <begin position="298"/>
        <end position="329"/>
    </location>
</feature>
<reference evidence="3" key="1">
    <citation type="submission" date="2018-06" db="EMBL/GenBank/DDBJ databases">
        <authorList>
            <person name="Zhirakovskaya E."/>
        </authorList>
    </citation>
    <scope>NUCLEOTIDE SEQUENCE</scope>
</reference>
<feature type="transmembrane region" description="Helical" evidence="1">
    <location>
        <begin position="341"/>
        <end position="361"/>
    </location>
</feature>
<name>A0A3B0WAJ0_9ZZZZ</name>
<organism evidence="3">
    <name type="scientific">hydrothermal vent metagenome</name>
    <dbReference type="NCBI Taxonomy" id="652676"/>
    <lineage>
        <taxon>unclassified sequences</taxon>
        <taxon>metagenomes</taxon>
        <taxon>ecological metagenomes</taxon>
    </lineage>
</organism>
<dbReference type="InterPro" id="IPR038731">
    <property type="entry name" value="RgtA/B/C-like"/>
</dbReference>
<feature type="transmembrane region" description="Helical" evidence="1">
    <location>
        <begin position="396"/>
        <end position="423"/>
    </location>
</feature>
<keyword evidence="1" id="KW-0472">Membrane</keyword>
<dbReference type="EMBL" id="UOFE01000031">
    <property type="protein sequence ID" value="VAW52948.1"/>
    <property type="molecule type" value="Genomic_DNA"/>
</dbReference>
<feature type="transmembrane region" description="Helical" evidence="1">
    <location>
        <begin position="169"/>
        <end position="195"/>
    </location>
</feature>
<feature type="domain" description="Glycosyltransferase RgtA/B/C/D-like" evidence="2">
    <location>
        <begin position="67"/>
        <end position="223"/>
    </location>
</feature>
<feature type="transmembrane region" description="Helical" evidence="1">
    <location>
        <begin position="207"/>
        <end position="225"/>
    </location>
</feature>
<feature type="transmembrane region" description="Helical" evidence="1">
    <location>
        <begin position="272"/>
        <end position="292"/>
    </location>
</feature>
<dbReference type="Pfam" id="PF13231">
    <property type="entry name" value="PMT_2"/>
    <property type="match status" value="1"/>
</dbReference>
<accession>A0A3B0WAJ0</accession>
<keyword evidence="1" id="KW-0812">Transmembrane</keyword>
<feature type="transmembrane region" description="Helical" evidence="1">
    <location>
        <begin position="430"/>
        <end position="450"/>
    </location>
</feature>
<feature type="transmembrane region" description="Helical" evidence="1">
    <location>
        <begin position="12"/>
        <end position="28"/>
    </location>
</feature>
<gene>
    <name evidence="3" type="ORF">MNBD_GAMMA05-1887</name>
</gene>
<dbReference type="AlphaFoldDB" id="A0A3B0WAJ0"/>
<feature type="transmembrane region" description="Helical" evidence="1">
    <location>
        <begin position="486"/>
        <end position="502"/>
    </location>
</feature>
<keyword evidence="1" id="KW-1133">Transmembrane helix</keyword>
<proteinExistence type="predicted"/>
<evidence type="ECO:0000256" key="1">
    <source>
        <dbReference type="SAM" id="Phobius"/>
    </source>
</evidence>